<feature type="domain" description="Helix-turn-helix" evidence="1">
    <location>
        <begin position="12"/>
        <end position="63"/>
    </location>
</feature>
<gene>
    <name evidence="2" type="ORF">F8O01_06165</name>
</gene>
<dbReference type="AlphaFoldDB" id="A0A7J5BYS6"/>
<dbReference type="RefSeq" id="WP_158040006.1">
    <property type="nucleotide sequence ID" value="NZ_JACCFV010000001.1"/>
</dbReference>
<sequence>MPDESDAPFDRFLTLDEVATVLRVEVEDALALVERGELAAIRVGRSGPWRVETRVLEAFIDDQYELQRRLSRFDEDGIDDLPELWGGSIVRGDDRT</sequence>
<evidence type="ECO:0000313" key="3">
    <source>
        <dbReference type="Proteomes" id="UP000467240"/>
    </source>
</evidence>
<dbReference type="InterPro" id="IPR041657">
    <property type="entry name" value="HTH_17"/>
</dbReference>
<dbReference type="OrthoDB" id="5524782at2"/>
<evidence type="ECO:0000313" key="2">
    <source>
        <dbReference type="EMBL" id="KAB1659506.1"/>
    </source>
</evidence>
<evidence type="ECO:0000259" key="1">
    <source>
        <dbReference type="Pfam" id="PF12728"/>
    </source>
</evidence>
<organism evidence="2 3">
    <name type="scientific">Pseudoclavibacter chungangensis</name>
    <dbReference type="NCBI Taxonomy" id="587635"/>
    <lineage>
        <taxon>Bacteria</taxon>
        <taxon>Bacillati</taxon>
        <taxon>Actinomycetota</taxon>
        <taxon>Actinomycetes</taxon>
        <taxon>Micrococcales</taxon>
        <taxon>Microbacteriaceae</taxon>
        <taxon>Pseudoclavibacter</taxon>
    </lineage>
</organism>
<protein>
    <submittedName>
        <fullName evidence="2">Helix-turn-helix domain-containing protein</fullName>
    </submittedName>
</protein>
<dbReference type="Proteomes" id="UP000467240">
    <property type="component" value="Unassembled WGS sequence"/>
</dbReference>
<dbReference type="Pfam" id="PF12728">
    <property type="entry name" value="HTH_17"/>
    <property type="match status" value="1"/>
</dbReference>
<accession>A0A7J5BYS6</accession>
<reference evidence="2 3" key="1">
    <citation type="submission" date="2019-09" db="EMBL/GenBank/DDBJ databases">
        <title>Phylogeny of genus Pseudoclavibacter and closely related genus.</title>
        <authorList>
            <person name="Li Y."/>
        </authorList>
    </citation>
    <scope>NUCLEOTIDE SEQUENCE [LARGE SCALE GENOMIC DNA]</scope>
    <source>
        <strain evidence="2 3">DSM 23821</strain>
    </source>
</reference>
<keyword evidence="3" id="KW-1185">Reference proteome</keyword>
<proteinExistence type="predicted"/>
<dbReference type="EMBL" id="WBJZ01000006">
    <property type="protein sequence ID" value="KAB1659506.1"/>
    <property type="molecule type" value="Genomic_DNA"/>
</dbReference>
<name>A0A7J5BYS6_9MICO</name>
<comment type="caution">
    <text evidence="2">The sequence shown here is derived from an EMBL/GenBank/DDBJ whole genome shotgun (WGS) entry which is preliminary data.</text>
</comment>